<reference evidence="1 2" key="2">
    <citation type="submission" date="2018-11" db="EMBL/GenBank/DDBJ databases">
        <authorList>
            <consortium name="Pathogen Informatics"/>
        </authorList>
    </citation>
    <scope>NUCLEOTIDE SEQUENCE [LARGE SCALE GENOMIC DNA]</scope>
</reference>
<evidence type="ECO:0000313" key="1">
    <source>
        <dbReference type="EMBL" id="VDN32130.1"/>
    </source>
</evidence>
<sequence length="129" mass="14848">MLFLLLKEVVVLFEKGMDREAERIIPVMENQGLLAFELFDVAVARVRKWFDLSEVDLMSRGLRLSLIDNRLMHCLRNSTKEVVTAPPDDILKLMRQVRMSLGTTLQPDDRSFQTDQLAVKFEGLIAALR</sequence>
<proteinExistence type="predicted"/>
<dbReference type="Proteomes" id="UP000271098">
    <property type="component" value="Unassembled WGS sequence"/>
</dbReference>
<dbReference type="AlphaFoldDB" id="A0A183ECC6"/>
<dbReference type="OrthoDB" id="5902804at2759"/>
<dbReference type="EMBL" id="UYRT01087076">
    <property type="protein sequence ID" value="VDN32130.1"/>
    <property type="molecule type" value="Genomic_DNA"/>
</dbReference>
<protein>
    <submittedName>
        <fullName evidence="3">GlnD_UR_UTase domain-containing protein</fullName>
    </submittedName>
</protein>
<organism evidence="3">
    <name type="scientific">Gongylonema pulchrum</name>
    <dbReference type="NCBI Taxonomy" id="637853"/>
    <lineage>
        <taxon>Eukaryota</taxon>
        <taxon>Metazoa</taxon>
        <taxon>Ecdysozoa</taxon>
        <taxon>Nematoda</taxon>
        <taxon>Chromadorea</taxon>
        <taxon>Rhabditida</taxon>
        <taxon>Spirurina</taxon>
        <taxon>Spiruromorpha</taxon>
        <taxon>Spiruroidea</taxon>
        <taxon>Gongylonematidae</taxon>
        <taxon>Gongylonema</taxon>
    </lineage>
</organism>
<evidence type="ECO:0000313" key="3">
    <source>
        <dbReference type="WBParaSite" id="GPUH_0001864201-mRNA-1"/>
    </source>
</evidence>
<evidence type="ECO:0000313" key="2">
    <source>
        <dbReference type="Proteomes" id="UP000271098"/>
    </source>
</evidence>
<accession>A0A183ECC6</accession>
<reference evidence="3" key="1">
    <citation type="submission" date="2016-06" db="UniProtKB">
        <authorList>
            <consortium name="WormBaseParasite"/>
        </authorList>
    </citation>
    <scope>IDENTIFICATION</scope>
</reference>
<keyword evidence="2" id="KW-1185">Reference proteome</keyword>
<dbReference type="WBParaSite" id="GPUH_0001864201-mRNA-1">
    <property type="protein sequence ID" value="GPUH_0001864201-mRNA-1"/>
    <property type="gene ID" value="GPUH_0001864201"/>
</dbReference>
<gene>
    <name evidence="1" type="ORF">GPUH_LOCUS18616</name>
</gene>
<name>A0A183ECC6_9BILA</name>